<sequence>MASFSFLLLAFFVIIWCRCGILAKKIKKTPKNVTPPPPQTKSETSGNHCIENKFYREYILYTVLKCNVFFSGLFFFMTLQARGDQLSKPALLVLTKDSDDVVMVGDTVNFMCQTAHSGASRFLLECQHQNLPVEQSESNFTIVGVTSNNTCKYYTCQYCVQSVCSEPSDPVILYVRETFPPPKIFAIPWKVVQPGDPITIACSSPYDDVSFSLYKNNQLVAEDGNNARMFYYNITQMNEQDGGQYICTFTKTMANKLQLQSEPSDPLLIRAKDLPKPTISGETNYSDNEGLLIHCTAPTQYRRMWFRLISDKNDTEQEINDVPTKNVTFVISYPEYLQKKYYCDYRIRIGNDFAYSKVSNAAIIGSAHNDHTTENIIRLLLAAFILLATAAITCIHFKSLHRSVLLDRPSDNVTFTMESEAITVEQKPGNQYID</sequence>
<dbReference type="SUPFAM" id="SSF48726">
    <property type="entry name" value="Immunoglobulin"/>
    <property type="match status" value="2"/>
</dbReference>
<dbReference type="InterPro" id="IPR050412">
    <property type="entry name" value="Ig-like_Receptors_ImmuneReg"/>
</dbReference>
<evidence type="ECO:0000256" key="3">
    <source>
        <dbReference type="ARBA" id="ARBA00023180"/>
    </source>
</evidence>
<dbReference type="FunCoup" id="A0A803JFY1">
    <property type="interactions" value="903"/>
</dbReference>
<organism evidence="7">
    <name type="scientific">Xenopus tropicalis</name>
    <name type="common">Western clawed frog</name>
    <name type="synonym">Silurana tropicalis</name>
    <dbReference type="NCBI Taxonomy" id="8364"/>
    <lineage>
        <taxon>Eukaryota</taxon>
        <taxon>Metazoa</taxon>
        <taxon>Chordata</taxon>
        <taxon>Craniata</taxon>
        <taxon>Vertebrata</taxon>
        <taxon>Euteleostomi</taxon>
        <taxon>Amphibia</taxon>
        <taxon>Batrachia</taxon>
        <taxon>Anura</taxon>
        <taxon>Pipoidea</taxon>
        <taxon>Pipidae</taxon>
        <taxon>Xenopodinae</taxon>
        <taxon>Xenopus</taxon>
        <taxon>Silurana</taxon>
    </lineage>
</organism>
<accession>A0A803JFY1</accession>
<dbReference type="Bgee" id="ENSXETG00000035217">
    <property type="expression patterns" value="Expressed in liver and 2 other cell types or tissues"/>
</dbReference>
<reference evidence="7" key="1">
    <citation type="journal article" date="2010" name="Science">
        <title>The genome of the Western clawed frog Xenopus tropicalis.</title>
        <authorList>
            <person name="Hellsten U."/>
            <person name="Harland R.M."/>
            <person name="Gilchrist M.J."/>
            <person name="Hendrix D."/>
            <person name="Jurka J."/>
            <person name="Kapitonov V."/>
            <person name="Ovcharenko I."/>
            <person name="Putnam N.H."/>
            <person name="Shu S."/>
            <person name="Taher L."/>
            <person name="Blitz I.L."/>
            <person name="Blumberg B."/>
            <person name="Dichmann D.S."/>
            <person name="Dubchak I."/>
            <person name="Amaya E."/>
            <person name="Detter J.C."/>
            <person name="Fletcher R."/>
            <person name="Gerhard D.S."/>
            <person name="Goodstein D."/>
            <person name="Graves T."/>
            <person name="Grigoriev I.V."/>
            <person name="Grimwood J."/>
            <person name="Kawashima T."/>
            <person name="Lindquist E."/>
            <person name="Lucas S.M."/>
            <person name="Mead P.E."/>
            <person name="Mitros T."/>
            <person name="Ogino H."/>
            <person name="Ohta Y."/>
            <person name="Poliakov A.V."/>
            <person name="Pollet N."/>
            <person name="Robert J."/>
            <person name="Salamov A."/>
            <person name="Sater A.K."/>
            <person name="Schmutz J."/>
            <person name="Terry A."/>
            <person name="Vize P.D."/>
            <person name="Warren W.C."/>
            <person name="Wells D."/>
            <person name="Wills A."/>
            <person name="Wilson R.K."/>
            <person name="Zimmerman L.B."/>
            <person name="Zorn A.M."/>
            <person name="Grainger R."/>
            <person name="Grammer T."/>
            <person name="Khokha M.K."/>
            <person name="Richardson P.M."/>
            <person name="Rokhsar D.S."/>
        </authorList>
    </citation>
    <scope>NUCLEOTIDE SEQUENCE [LARGE SCALE GENOMIC DNA]</scope>
    <source>
        <strain evidence="7">Nigerian</strain>
    </source>
</reference>
<gene>
    <name evidence="7" type="primary">LOC100496171</name>
</gene>
<evidence type="ECO:0000256" key="1">
    <source>
        <dbReference type="ARBA" id="ARBA00022737"/>
    </source>
</evidence>
<feature type="domain" description="Ig-like" evidence="6">
    <location>
        <begin position="182"/>
        <end position="258"/>
    </location>
</feature>
<keyword evidence="3" id="KW-0325">Glycoprotein</keyword>
<dbReference type="Pfam" id="PF17737">
    <property type="entry name" value="Ig_C19orf38"/>
    <property type="match status" value="1"/>
</dbReference>
<keyword evidence="4" id="KW-0393">Immunoglobulin domain</keyword>
<evidence type="ECO:0000256" key="5">
    <source>
        <dbReference type="SAM" id="SignalP"/>
    </source>
</evidence>
<dbReference type="InterPro" id="IPR013783">
    <property type="entry name" value="Ig-like_fold"/>
</dbReference>
<keyword evidence="2" id="KW-1015">Disulfide bond</keyword>
<dbReference type="FunFam" id="2.60.40.10:FF:000033">
    <property type="entry name" value="Killer cell immunoglobulin-like receptor"/>
    <property type="match status" value="1"/>
</dbReference>
<dbReference type="InterPro" id="IPR007110">
    <property type="entry name" value="Ig-like_dom"/>
</dbReference>
<proteinExistence type="predicted"/>
<feature type="signal peptide" evidence="5">
    <location>
        <begin position="1"/>
        <end position="23"/>
    </location>
</feature>
<protein>
    <submittedName>
        <fullName evidence="7">Immunoglobulin superfamily member 1</fullName>
    </submittedName>
</protein>
<dbReference type="GeneTree" id="ENSGT01010000229045"/>
<dbReference type="SMART" id="SM00409">
    <property type="entry name" value="IG"/>
    <property type="match status" value="2"/>
</dbReference>
<dbReference type="Gene3D" id="2.60.40.10">
    <property type="entry name" value="Immunoglobulins"/>
    <property type="match status" value="2"/>
</dbReference>
<dbReference type="AlphaFoldDB" id="A0A803JFY1"/>
<evidence type="ECO:0000256" key="4">
    <source>
        <dbReference type="ARBA" id="ARBA00023319"/>
    </source>
</evidence>
<dbReference type="InParanoid" id="A0A803JFY1"/>
<evidence type="ECO:0000313" key="7">
    <source>
        <dbReference type="Ensembl" id="ENSXETP00000106838"/>
    </source>
</evidence>
<reference evidence="7" key="2">
    <citation type="submission" date="2021-03" db="UniProtKB">
        <authorList>
            <consortium name="Ensembl"/>
        </authorList>
    </citation>
    <scope>IDENTIFICATION</scope>
</reference>
<evidence type="ECO:0000259" key="6">
    <source>
        <dbReference type="PROSITE" id="PS50835"/>
    </source>
</evidence>
<dbReference type="InterPro" id="IPR003599">
    <property type="entry name" value="Ig_sub"/>
</dbReference>
<dbReference type="Ensembl" id="ENSXETT00000113241">
    <property type="protein sequence ID" value="ENSXETP00000106838"/>
    <property type="gene ID" value="ENSXETG00000035217"/>
</dbReference>
<dbReference type="PROSITE" id="PS50835">
    <property type="entry name" value="IG_LIKE"/>
    <property type="match status" value="1"/>
</dbReference>
<dbReference type="PANTHER" id="PTHR11738:SF186">
    <property type="entry name" value="OSTEOCLAST-ASSOCIATED IMMUNOGLOBULIN-LIKE RECEPTOR"/>
    <property type="match status" value="1"/>
</dbReference>
<dbReference type="PANTHER" id="PTHR11738">
    <property type="entry name" value="MHC CLASS I NK CELL RECEPTOR"/>
    <property type="match status" value="1"/>
</dbReference>
<keyword evidence="5" id="KW-0732">Signal</keyword>
<evidence type="ECO:0000256" key="2">
    <source>
        <dbReference type="ARBA" id="ARBA00023157"/>
    </source>
</evidence>
<keyword evidence="1" id="KW-0677">Repeat</keyword>
<dbReference type="InterPro" id="IPR036179">
    <property type="entry name" value="Ig-like_dom_sf"/>
</dbReference>
<feature type="chain" id="PRO_5031152193" evidence="5">
    <location>
        <begin position="24"/>
        <end position="434"/>
    </location>
</feature>
<name>A0A803JFY1_XENTR</name>
<dbReference type="InterPro" id="IPR041066">
    <property type="entry name" value="C19orf38_Ig"/>
</dbReference>